<dbReference type="WBParaSite" id="SSTP_0000727100.1">
    <property type="protein sequence ID" value="SSTP_0000727100.1"/>
    <property type="gene ID" value="SSTP_0000727100"/>
</dbReference>
<reference evidence="3" key="1">
    <citation type="submission" date="2015-08" db="UniProtKB">
        <authorList>
            <consortium name="WormBaseParasite"/>
        </authorList>
    </citation>
    <scope>IDENTIFICATION</scope>
</reference>
<evidence type="ECO:0000313" key="2">
    <source>
        <dbReference type="Proteomes" id="UP000035681"/>
    </source>
</evidence>
<organism evidence="3">
    <name type="scientific">Strongyloides stercoralis</name>
    <name type="common">Threadworm</name>
    <dbReference type="NCBI Taxonomy" id="6248"/>
    <lineage>
        <taxon>Eukaryota</taxon>
        <taxon>Metazoa</taxon>
        <taxon>Ecdysozoa</taxon>
        <taxon>Nematoda</taxon>
        <taxon>Chromadorea</taxon>
        <taxon>Rhabditida</taxon>
        <taxon>Tylenchina</taxon>
        <taxon>Panagrolaimomorpha</taxon>
        <taxon>Strongyloidoidea</taxon>
        <taxon>Strongyloididae</taxon>
        <taxon>Strongyloides</taxon>
    </lineage>
</organism>
<evidence type="ECO:0000313" key="3">
    <source>
        <dbReference type="WBParaSite" id="SSTP_0000727100.1"/>
    </source>
</evidence>
<dbReference type="WBParaSite" id="TCONS_00006778.p1">
    <property type="protein sequence ID" value="TCONS_00006778.p1"/>
    <property type="gene ID" value="XLOC_004893"/>
</dbReference>
<dbReference type="Proteomes" id="UP000035681">
    <property type="component" value="Unplaced"/>
</dbReference>
<evidence type="ECO:0000256" key="1">
    <source>
        <dbReference type="SAM" id="MobiDB-lite"/>
    </source>
</evidence>
<name>A0A0K0ECQ6_STRER</name>
<sequence length="318" mass="37104">MVPTTFNVQSLSSSKNIVNSKIPVSQTPTRRNKNIQKSNEDLTRRPKLNLKNTFGSTGSLNTKTSSHENVLSKKLNSNKNTLSDSNLNRSHITKRNAVKAQPLQSSVENIVKPEPIGISFSNEVITTVQIPELTKDEAEYKLEELLTLINRIEDKKKMEFPDEKMIQELKNQCYRIIFKNTTAEKWITYFQNILNEFNIEEKKIEEQGAKLMKDFQDNIRQINELEGKALIMKEHEENLINFKTHLLGEENRYKTEIDNYEVTCQEIFTQFNNSLENCVFTKFKDISDKINDSLDKFTKSSLERYQHMETLINKFKHQ</sequence>
<dbReference type="AlphaFoldDB" id="A0A0K0ECQ6"/>
<keyword evidence="2" id="KW-1185">Reference proteome</keyword>
<feature type="region of interest" description="Disordered" evidence="1">
    <location>
        <begin position="21"/>
        <end position="44"/>
    </location>
</feature>
<evidence type="ECO:0000313" key="4">
    <source>
        <dbReference type="WBParaSite" id="TCONS_00006778.p1"/>
    </source>
</evidence>
<accession>A0A0K0ECQ6</accession>
<proteinExistence type="predicted"/>
<protein>
    <submittedName>
        <fullName evidence="4">Col_cuticle_N domain-containing protein</fullName>
    </submittedName>
</protein>